<reference evidence="1 2" key="1">
    <citation type="submission" date="2017-02" db="EMBL/GenBank/DDBJ databases">
        <title>The first characterized phage against a member of the ecologically important #sphingomonads reveals high dissimilarity against all other known phages.</title>
        <authorList>
            <person name="Nielsen T.K."/>
            <person name="Carstens A.B."/>
            <person name="Kot W."/>
            <person name="Lametsch R."/>
            <person name="Neve H."/>
            <person name="Hansen L.H."/>
        </authorList>
    </citation>
    <scope>NUCLEOTIDE SEQUENCE [LARGE SCALE GENOMIC DNA]</scope>
</reference>
<name>A0A1W6DWX8_9CAUD</name>
<accession>A0A1W6DWX8</accession>
<dbReference type="Proteomes" id="UP000223906">
    <property type="component" value="Segment"/>
</dbReference>
<sequence>MSKDLLVVASREEAIRIQSQIADDGMMRALKDSNERFFVVWPGFPHTGRRYANCVISAELKAYLTTDKPKDSEQERAVDWWQEETLHKIMDELIVI</sequence>
<keyword evidence="2" id="KW-1185">Reference proteome</keyword>
<organism evidence="1 2">
    <name type="scientific">Sphingobium phage Lacusarx</name>
    <dbReference type="NCBI Taxonomy" id="1980139"/>
    <lineage>
        <taxon>Viruses</taxon>
        <taxon>Duplodnaviria</taxon>
        <taxon>Heunggongvirae</taxon>
        <taxon>Uroviricota</taxon>
        <taxon>Caudoviricetes</taxon>
        <taxon>Lacusarxvirus</taxon>
        <taxon>Lacusarxvirus lacusarx</taxon>
    </lineage>
</organism>
<proteinExistence type="predicted"/>
<evidence type="ECO:0000313" key="1">
    <source>
        <dbReference type="EMBL" id="ARK07404.1"/>
    </source>
</evidence>
<gene>
    <name evidence="1" type="ORF">LAV_00004</name>
</gene>
<evidence type="ECO:0000313" key="2">
    <source>
        <dbReference type="Proteomes" id="UP000223906"/>
    </source>
</evidence>
<dbReference type="EMBL" id="KY629563">
    <property type="protein sequence ID" value="ARK07404.1"/>
    <property type="molecule type" value="Genomic_DNA"/>
</dbReference>
<protein>
    <submittedName>
        <fullName evidence="1">Uncharacterized protein</fullName>
    </submittedName>
</protein>